<accession>Q9R528</accession>
<organism>
    <name type="scientific">Escherichia coli</name>
    <dbReference type="NCBI Taxonomy" id="562"/>
    <lineage>
        <taxon>Bacteria</taxon>
        <taxon>Pseudomonadati</taxon>
        <taxon>Pseudomonadota</taxon>
        <taxon>Gammaproteobacteria</taxon>
        <taxon>Enterobacterales</taxon>
        <taxon>Enterobacteriaceae</taxon>
        <taxon>Escherichia</taxon>
    </lineage>
</organism>
<sequence>TFQASGTTGITTLTVTE</sequence>
<reference key="1">
    <citation type="journal article" date="1993" name="J. Bacteriol.">
        <title>Characterization of fimbriae produced by enteropathogenic Escherichia coli.</title>
        <authorList>
            <person name="Giron J.A."/>
            <person name="Ho A.S."/>
            <person name="Schoolnik G.K."/>
        </authorList>
    </citation>
    <scope>PROTEIN SEQUENCE</scope>
</reference>
<proteinExistence type="evidence at protein level"/>
<dbReference type="AlphaFoldDB" id="Q9R528"/>
<keyword id="KW-0903">Direct protein sequencing</keyword>
<name>Q9R528_ECOLX</name>
<protein>
    <submittedName>
        <fullName>14.7 kDa fimbrial subunit</fullName>
    </submittedName>
</protein>